<evidence type="ECO:0000313" key="2">
    <source>
        <dbReference type="WBParaSite" id="JU765_v2.g3803.t1"/>
    </source>
</evidence>
<sequence length="420" mass="48236">MADEIKERVKAFLKRILQIALSSTAAFAGASLLMYSRVIQSKGQDLMKLTIEKPKKLKGKKKKLLTDNSDDEEIYVDVDKMEEDQKPSNLSKLKNGKLKVEPKKELTKGKGMKKEVLMGNNTKGWLHRHQSSTKKVGSETVGYDHQARNPLFAKADQSVDSELYLLSQHFHPSVAIFAQTIMDGKPIDYKGDPLDDYSLVRFLDRFAFKNPKTKKERHSVFERDYEIQGIKAIGKERHSIFERDYEIQGIKAIGVKSNDYLNRKIEDIPIDERYLHRFAVKKLKQKDDEFDEVASVNSDEFDVIMDRFEPGEANEEFDVDFSELFGPEKTKDDKKSKKKRKHESDDELDSDAPDEEGDLLQDLPVSDDEEDDSDDDVEDDAFVYSDDGEDDDLLNGEVADEEEMDDDDDDNAEDEDDFEE</sequence>
<evidence type="ECO:0000313" key="1">
    <source>
        <dbReference type="Proteomes" id="UP000887576"/>
    </source>
</evidence>
<protein>
    <submittedName>
        <fullName evidence="2">CCAAT-binding factor domain-containing protein</fullName>
    </submittedName>
</protein>
<organism evidence="1 2">
    <name type="scientific">Panagrolaimus sp. JU765</name>
    <dbReference type="NCBI Taxonomy" id="591449"/>
    <lineage>
        <taxon>Eukaryota</taxon>
        <taxon>Metazoa</taxon>
        <taxon>Ecdysozoa</taxon>
        <taxon>Nematoda</taxon>
        <taxon>Chromadorea</taxon>
        <taxon>Rhabditida</taxon>
        <taxon>Tylenchina</taxon>
        <taxon>Panagrolaimomorpha</taxon>
        <taxon>Panagrolaimoidea</taxon>
        <taxon>Panagrolaimidae</taxon>
        <taxon>Panagrolaimus</taxon>
    </lineage>
</organism>
<dbReference type="Proteomes" id="UP000887576">
    <property type="component" value="Unplaced"/>
</dbReference>
<accession>A0AC34R5R3</accession>
<dbReference type="WBParaSite" id="JU765_v2.g3803.t1">
    <property type="protein sequence ID" value="JU765_v2.g3803.t1"/>
    <property type="gene ID" value="JU765_v2.g3803"/>
</dbReference>
<proteinExistence type="predicted"/>
<name>A0AC34R5R3_9BILA</name>
<reference evidence="2" key="1">
    <citation type="submission" date="2022-11" db="UniProtKB">
        <authorList>
            <consortium name="WormBaseParasite"/>
        </authorList>
    </citation>
    <scope>IDENTIFICATION</scope>
</reference>